<dbReference type="AlphaFoldDB" id="A0A0A9DWV1"/>
<reference evidence="1" key="2">
    <citation type="journal article" date="2015" name="Data Brief">
        <title>Shoot transcriptome of the giant reed, Arundo donax.</title>
        <authorList>
            <person name="Barrero R.A."/>
            <person name="Guerrero F.D."/>
            <person name="Moolhuijzen P."/>
            <person name="Goolsby J.A."/>
            <person name="Tidwell J."/>
            <person name="Bellgard S.E."/>
            <person name="Bellgard M.I."/>
        </authorList>
    </citation>
    <scope>NUCLEOTIDE SEQUENCE</scope>
    <source>
        <tissue evidence="1">Shoot tissue taken approximately 20 cm above the soil surface</tissue>
    </source>
</reference>
<reference evidence="1" key="1">
    <citation type="submission" date="2014-09" db="EMBL/GenBank/DDBJ databases">
        <authorList>
            <person name="Magalhaes I.L.F."/>
            <person name="Oliveira U."/>
            <person name="Santos F.R."/>
            <person name="Vidigal T.H.D.A."/>
            <person name="Brescovit A.D."/>
            <person name="Santos A.J."/>
        </authorList>
    </citation>
    <scope>NUCLEOTIDE SEQUENCE</scope>
    <source>
        <tissue evidence="1">Shoot tissue taken approximately 20 cm above the soil surface</tissue>
    </source>
</reference>
<name>A0A0A9DWV1_ARUDO</name>
<protein>
    <submittedName>
        <fullName evidence="1">Uncharacterized protein</fullName>
    </submittedName>
</protein>
<organism evidence="1">
    <name type="scientific">Arundo donax</name>
    <name type="common">Giant reed</name>
    <name type="synonym">Donax arundinaceus</name>
    <dbReference type="NCBI Taxonomy" id="35708"/>
    <lineage>
        <taxon>Eukaryota</taxon>
        <taxon>Viridiplantae</taxon>
        <taxon>Streptophyta</taxon>
        <taxon>Embryophyta</taxon>
        <taxon>Tracheophyta</taxon>
        <taxon>Spermatophyta</taxon>
        <taxon>Magnoliopsida</taxon>
        <taxon>Liliopsida</taxon>
        <taxon>Poales</taxon>
        <taxon>Poaceae</taxon>
        <taxon>PACMAD clade</taxon>
        <taxon>Arundinoideae</taxon>
        <taxon>Arundineae</taxon>
        <taxon>Arundo</taxon>
    </lineage>
</organism>
<sequence length="204" mass="22427">MCLSDLRYFHTSAGGRDTRAKEFSNDSATRLVSPCSDPSSGSSSSPQCPIYMSSSDNGRILLSPAFMSIVNLGQLLIVRFLSPSICSNGKHADSRCIQSLMHRSRRAPMSCFCTKMLPSDKFKPEQSVTKLWGNWEDLVSTLALHSLPILGNFVSPTSLISKCTKLGGRIGNSCSSWHPWTIRISRFGGRKDSMQPLLLDTCDD</sequence>
<accession>A0A0A9DWV1</accession>
<proteinExistence type="predicted"/>
<dbReference type="EMBL" id="GBRH01205609">
    <property type="protein sequence ID" value="JAD92286.1"/>
    <property type="molecule type" value="Transcribed_RNA"/>
</dbReference>
<evidence type="ECO:0000313" key="1">
    <source>
        <dbReference type="EMBL" id="JAD92286.1"/>
    </source>
</evidence>